<keyword evidence="1" id="KW-1133">Transmembrane helix</keyword>
<comment type="caution">
    <text evidence="2">The sequence shown here is derived from an EMBL/GenBank/DDBJ whole genome shotgun (WGS) entry which is preliminary data.</text>
</comment>
<reference evidence="2" key="2">
    <citation type="submission" date="2021-04" db="EMBL/GenBank/DDBJ databases">
        <authorList>
            <person name="Gilroy R."/>
        </authorList>
    </citation>
    <scope>NUCLEOTIDE SEQUENCE</scope>
    <source>
        <strain evidence="2">ChiGjej1B1-98</strain>
    </source>
</reference>
<feature type="non-terminal residue" evidence="2">
    <location>
        <position position="87"/>
    </location>
</feature>
<reference evidence="2" key="1">
    <citation type="journal article" date="2021" name="PeerJ">
        <title>Extensive microbial diversity within the chicken gut microbiome revealed by metagenomics and culture.</title>
        <authorList>
            <person name="Gilroy R."/>
            <person name="Ravi A."/>
            <person name="Getino M."/>
            <person name="Pursley I."/>
            <person name="Horton D.L."/>
            <person name="Alikhan N.F."/>
            <person name="Baker D."/>
            <person name="Gharbi K."/>
            <person name="Hall N."/>
            <person name="Watson M."/>
            <person name="Adriaenssens E.M."/>
            <person name="Foster-Nyarko E."/>
            <person name="Jarju S."/>
            <person name="Secka A."/>
            <person name="Antonio M."/>
            <person name="Oren A."/>
            <person name="Chaudhuri R.R."/>
            <person name="La Ragione R."/>
            <person name="Hildebrand F."/>
            <person name="Pallen M.J."/>
        </authorList>
    </citation>
    <scope>NUCLEOTIDE SEQUENCE</scope>
    <source>
        <strain evidence="2">ChiGjej1B1-98</strain>
    </source>
</reference>
<accession>A0A9D2CAC9</accession>
<feature type="transmembrane region" description="Helical" evidence="1">
    <location>
        <begin position="19"/>
        <end position="39"/>
    </location>
</feature>
<evidence type="ECO:0000313" key="2">
    <source>
        <dbReference type="EMBL" id="HIY66290.1"/>
    </source>
</evidence>
<name>A0A9D2CAC9_9MICO</name>
<feature type="transmembrane region" description="Helical" evidence="1">
    <location>
        <begin position="51"/>
        <end position="69"/>
    </location>
</feature>
<dbReference type="Proteomes" id="UP000824005">
    <property type="component" value="Unassembled WGS sequence"/>
</dbReference>
<keyword evidence="1" id="KW-0812">Transmembrane</keyword>
<evidence type="ECO:0000256" key="1">
    <source>
        <dbReference type="SAM" id="Phobius"/>
    </source>
</evidence>
<sequence length="87" mass="9486">MQPWTLVELAWGDHRMRSLLLYATVISGAFAGYALPSMLSQPADFSTVMSLRWTSWILFAVGLVVAPTLHGHRAAASFALSLHVISS</sequence>
<dbReference type="EMBL" id="DXDC01000254">
    <property type="protein sequence ID" value="HIY66290.1"/>
    <property type="molecule type" value="Genomic_DNA"/>
</dbReference>
<protein>
    <submittedName>
        <fullName evidence="2">Uncharacterized protein</fullName>
    </submittedName>
</protein>
<keyword evidence="1" id="KW-0472">Membrane</keyword>
<organism evidence="2 3">
    <name type="scientific">Candidatus Agrococcus pullicola</name>
    <dbReference type="NCBI Taxonomy" id="2838429"/>
    <lineage>
        <taxon>Bacteria</taxon>
        <taxon>Bacillati</taxon>
        <taxon>Actinomycetota</taxon>
        <taxon>Actinomycetes</taxon>
        <taxon>Micrococcales</taxon>
        <taxon>Microbacteriaceae</taxon>
        <taxon>Agrococcus</taxon>
    </lineage>
</organism>
<proteinExistence type="predicted"/>
<gene>
    <name evidence="2" type="ORF">H9830_08455</name>
</gene>
<dbReference type="AlphaFoldDB" id="A0A9D2CAC9"/>
<evidence type="ECO:0000313" key="3">
    <source>
        <dbReference type="Proteomes" id="UP000824005"/>
    </source>
</evidence>